<evidence type="ECO:0008006" key="5">
    <source>
        <dbReference type="Google" id="ProtNLM"/>
    </source>
</evidence>
<evidence type="ECO:0000256" key="1">
    <source>
        <dbReference type="SAM" id="Phobius"/>
    </source>
</evidence>
<accession>A0A450XD53</accession>
<dbReference type="EMBL" id="CAADGH010000024">
    <property type="protein sequence ID" value="VFK75497.1"/>
    <property type="molecule type" value="Genomic_DNA"/>
</dbReference>
<dbReference type="EMBL" id="CAADFO010000026">
    <property type="protein sequence ID" value="VFK27217.1"/>
    <property type="molecule type" value="Genomic_DNA"/>
</dbReference>
<keyword evidence="1" id="KW-0812">Transmembrane</keyword>
<reference evidence="2" key="1">
    <citation type="submission" date="2019-02" db="EMBL/GenBank/DDBJ databases">
        <authorList>
            <person name="Gruber-Vodicka R. H."/>
            <person name="Seah K. B. B."/>
        </authorList>
    </citation>
    <scope>NUCLEOTIDE SEQUENCE</scope>
    <source>
        <strain evidence="2">BECK_BZ197</strain>
        <strain evidence="4">BECK_BZ198</strain>
        <strain evidence="3">BECK_BZ199</strain>
    </source>
</reference>
<protein>
    <recommendedName>
        <fullName evidence="5">DUF1640 domain-containing protein</fullName>
    </recommendedName>
</protein>
<gene>
    <name evidence="2" type="ORF">BECKMB1821G_GA0114241_102614</name>
    <name evidence="4" type="ORF">BECKMB1821H_GA0114242_102414</name>
    <name evidence="3" type="ORF">BECKMB1821I_GA0114274_102015</name>
</gene>
<dbReference type="AlphaFoldDB" id="A0A450XD53"/>
<evidence type="ECO:0000313" key="4">
    <source>
        <dbReference type="EMBL" id="VFK75497.1"/>
    </source>
</evidence>
<keyword evidence="1" id="KW-1133">Transmembrane helix</keyword>
<dbReference type="EMBL" id="CAADFQ010000020">
    <property type="protein sequence ID" value="VFK31046.1"/>
    <property type="molecule type" value="Genomic_DNA"/>
</dbReference>
<keyword evidence="1" id="KW-0472">Membrane</keyword>
<organism evidence="2">
    <name type="scientific">Candidatus Kentrum sp. MB</name>
    <dbReference type="NCBI Taxonomy" id="2138164"/>
    <lineage>
        <taxon>Bacteria</taxon>
        <taxon>Pseudomonadati</taxon>
        <taxon>Pseudomonadota</taxon>
        <taxon>Gammaproteobacteria</taxon>
        <taxon>Candidatus Kentrum</taxon>
    </lineage>
</organism>
<evidence type="ECO:0000313" key="2">
    <source>
        <dbReference type="EMBL" id="VFK27217.1"/>
    </source>
</evidence>
<evidence type="ECO:0000313" key="3">
    <source>
        <dbReference type="EMBL" id="VFK31046.1"/>
    </source>
</evidence>
<name>A0A450XD53_9GAMM</name>
<proteinExistence type="predicted"/>
<sequence>MTAIPFDTHDFVQKLRDAGVPNEQAIAHKDALCDASFATKADLRDMEHRIKIEMIKWMIGIAIAQTAIVVGLISNLLPSLS</sequence>
<feature type="transmembrane region" description="Helical" evidence="1">
    <location>
        <begin position="54"/>
        <end position="77"/>
    </location>
</feature>